<dbReference type="GO" id="GO:0071978">
    <property type="term" value="P:bacterial-type flagellum-dependent swarming motility"/>
    <property type="evidence" value="ECO:0007669"/>
    <property type="project" value="TreeGrafter"/>
</dbReference>
<comment type="subcellular location">
    <subcellularLocation>
        <location evidence="10">Cell inner membrane</location>
    </subcellularLocation>
    <subcellularLocation>
        <location evidence="2">Cell membrane</location>
        <topology evidence="2">Single-pass membrane protein</topology>
    </subcellularLocation>
</comment>
<evidence type="ECO:0000256" key="4">
    <source>
        <dbReference type="ARBA" id="ARBA00022475"/>
    </source>
</evidence>
<keyword evidence="7 10" id="KW-0283">Flagellar rotation</keyword>
<dbReference type="Pfam" id="PF03748">
    <property type="entry name" value="FliL"/>
    <property type="match status" value="1"/>
</dbReference>
<evidence type="ECO:0000256" key="2">
    <source>
        <dbReference type="ARBA" id="ARBA00004162"/>
    </source>
</evidence>
<dbReference type="AlphaFoldDB" id="A0A0H3HDM9"/>
<evidence type="ECO:0000256" key="8">
    <source>
        <dbReference type="ARBA" id="ARBA00022989"/>
    </source>
</evidence>
<dbReference type="KEGG" id="bpz:BP1026B_I0028"/>
<keyword evidence="11" id="KW-0969">Cilium</keyword>
<dbReference type="InterPro" id="IPR005503">
    <property type="entry name" value="FliL"/>
</dbReference>
<dbReference type="EMBL" id="CP002833">
    <property type="protein sequence ID" value="AFI64705.1"/>
    <property type="molecule type" value="Genomic_DNA"/>
</dbReference>
<evidence type="ECO:0000256" key="9">
    <source>
        <dbReference type="ARBA" id="ARBA00023136"/>
    </source>
</evidence>
<dbReference type="PANTHER" id="PTHR35091:SF2">
    <property type="entry name" value="FLAGELLAR PROTEIN FLIL"/>
    <property type="match status" value="1"/>
</dbReference>
<dbReference type="NCBIfam" id="NF005435">
    <property type="entry name" value="PRK07021.1"/>
    <property type="match status" value="1"/>
</dbReference>
<feature type="transmembrane region" description="Helical" evidence="10">
    <location>
        <begin position="36"/>
        <end position="58"/>
    </location>
</feature>
<evidence type="ECO:0000256" key="1">
    <source>
        <dbReference type="ARBA" id="ARBA00002254"/>
    </source>
</evidence>
<dbReference type="GO" id="GO:0005886">
    <property type="term" value="C:plasma membrane"/>
    <property type="evidence" value="ECO:0007669"/>
    <property type="project" value="UniProtKB-SubCell"/>
</dbReference>
<accession>A0A0H3HDM9</accession>
<dbReference type="GO" id="GO:0009425">
    <property type="term" value="C:bacterial-type flagellum basal body"/>
    <property type="evidence" value="ECO:0007669"/>
    <property type="project" value="InterPro"/>
</dbReference>
<dbReference type="Proteomes" id="UP000010087">
    <property type="component" value="Chromosome 1"/>
</dbReference>
<evidence type="ECO:0000313" key="11">
    <source>
        <dbReference type="EMBL" id="AFI64705.1"/>
    </source>
</evidence>
<keyword evidence="11" id="KW-0966">Cell projection</keyword>
<keyword evidence="11" id="KW-0282">Flagellum</keyword>
<gene>
    <name evidence="11" type="primary">fliL</name>
    <name evidence="11" type="ordered locus">BP1026B_I0028</name>
</gene>
<keyword evidence="6 10" id="KW-0812">Transmembrane</keyword>
<comment type="similarity">
    <text evidence="3 10">Belongs to the FliL family.</text>
</comment>
<evidence type="ECO:0000313" key="12">
    <source>
        <dbReference type="Proteomes" id="UP000010087"/>
    </source>
</evidence>
<organism evidence="11 12">
    <name type="scientific">Burkholderia pseudomallei (strain 1026b)</name>
    <dbReference type="NCBI Taxonomy" id="884204"/>
    <lineage>
        <taxon>Bacteria</taxon>
        <taxon>Pseudomonadati</taxon>
        <taxon>Pseudomonadota</taxon>
        <taxon>Betaproteobacteria</taxon>
        <taxon>Burkholderiales</taxon>
        <taxon>Burkholderiaceae</taxon>
        <taxon>Burkholderia</taxon>
        <taxon>pseudomallei group</taxon>
    </lineage>
</organism>
<sequence length="180" mass="19360">MPNNAGYLESSRRHAMATTANPTVDKPASSGKLKRLVLFLLIGIVAAAAAAGGTYFMLSKEGAHSAAPSAPAPLAVPAFFPLEPLTVNLLSDDGIQHYLRVGLSLKLTDPKAQEYLTQHMPELRSRILLALSNKHPEQLATLEGKHALADELKTLIEQPTQPGNQSARVDDVLFTEFVVQ</sequence>
<proteinExistence type="inferred from homology"/>
<dbReference type="PATRIC" id="fig|884204.3.peg.26"/>
<comment type="function">
    <text evidence="1 10">Controls the rotational direction of flagella during chemotaxis.</text>
</comment>
<evidence type="ECO:0000256" key="7">
    <source>
        <dbReference type="ARBA" id="ARBA00022779"/>
    </source>
</evidence>
<keyword evidence="4" id="KW-1003">Cell membrane</keyword>
<evidence type="ECO:0000256" key="10">
    <source>
        <dbReference type="RuleBase" id="RU364125"/>
    </source>
</evidence>
<keyword evidence="8 10" id="KW-1133">Transmembrane helix</keyword>
<keyword evidence="9 10" id="KW-0472">Membrane</keyword>
<evidence type="ECO:0000256" key="5">
    <source>
        <dbReference type="ARBA" id="ARBA00022500"/>
    </source>
</evidence>
<evidence type="ECO:0000256" key="3">
    <source>
        <dbReference type="ARBA" id="ARBA00008281"/>
    </source>
</evidence>
<protein>
    <recommendedName>
        <fullName evidence="10">Flagellar protein FliL</fullName>
    </recommendedName>
</protein>
<evidence type="ECO:0000256" key="6">
    <source>
        <dbReference type="ARBA" id="ARBA00022692"/>
    </source>
</evidence>
<name>A0A0H3HDM9_BURP2</name>
<keyword evidence="10" id="KW-0997">Cell inner membrane</keyword>
<keyword evidence="5 10" id="KW-0145">Chemotaxis</keyword>
<dbReference type="PANTHER" id="PTHR35091">
    <property type="entry name" value="FLAGELLAR PROTEIN FLIL"/>
    <property type="match status" value="1"/>
</dbReference>
<dbReference type="GO" id="GO:0006935">
    <property type="term" value="P:chemotaxis"/>
    <property type="evidence" value="ECO:0007669"/>
    <property type="project" value="UniProtKB-KW"/>
</dbReference>
<reference evidence="11 12" key="1">
    <citation type="journal article" date="2012" name="PLoS ONE">
        <title>Evolution of Burkholderia pseudomallei in recurrent melioidosis.</title>
        <authorList>
            <person name="Hayden H.S."/>
            <person name="Lim R."/>
            <person name="Brittnacher M.J."/>
            <person name="Sims E.H."/>
            <person name="Ramage E.R."/>
            <person name="Fong C."/>
            <person name="Wu Z."/>
            <person name="Crist E."/>
            <person name="Chang J."/>
            <person name="Zhou Y."/>
            <person name="Radey M."/>
            <person name="Rohmer L."/>
            <person name="Haugen E."/>
            <person name="Gillett W."/>
            <person name="Wuthiekanun V."/>
            <person name="Peacock S.J."/>
            <person name="Kaul R."/>
            <person name="Miller S.I."/>
            <person name="Manoil C."/>
            <person name="Jacobs M.A."/>
        </authorList>
    </citation>
    <scope>NUCLEOTIDE SEQUENCE [LARGE SCALE GENOMIC DNA]</scope>
    <source>
        <strain evidence="11 12">1026b</strain>
    </source>
</reference>